<organism evidence="2">
    <name type="scientific">Arundo donax</name>
    <name type="common">Giant reed</name>
    <name type="synonym">Donax arundinaceus</name>
    <dbReference type="NCBI Taxonomy" id="35708"/>
    <lineage>
        <taxon>Eukaryota</taxon>
        <taxon>Viridiplantae</taxon>
        <taxon>Streptophyta</taxon>
        <taxon>Embryophyta</taxon>
        <taxon>Tracheophyta</taxon>
        <taxon>Spermatophyta</taxon>
        <taxon>Magnoliopsida</taxon>
        <taxon>Liliopsida</taxon>
        <taxon>Poales</taxon>
        <taxon>Poaceae</taxon>
        <taxon>PACMAD clade</taxon>
        <taxon>Arundinoideae</taxon>
        <taxon>Arundineae</taxon>
        <taxon>Arundo</taxon>
    </lineage>
</organism>
<dbReference type="AlphaFoldDB" id="A0A0A9NAA2"/>
<reference evidence="2" key="2">
    <citation type="journal article" date="2015" name="Data Brief">
        <title>Shoot transcriptome of the giant reed, Arundo donax.</title>
        <authorList>
            <person name="Barrero R.A."/>
            <person name="Guerrero F.D."/>
            <person name="Moolhuijzen P."/>
            <person name="Goolsby J.A."/>
            <person name="Tidwell J."/>
            <person name="Bellgard S.E."/>
            <person name="Bellgard M.I."/>
        </authorList>
    </citation>
    <scope>NUCLEOTIDE SEQUENCE</scope>
    <source>
        <tissue evidence="2">Shoot tissue taken approximately 20 cm above the soil surface</tissue>
    </source>
</reference>
<protein>
    <submittedName>
        <fullName evidence="2">Uncharacterized protein</fullName>
    </submittedName>
</protein>
<sequence>MKIFEPLKHTNTSPKGTQYSQSHSQVRNQDKWRCLFGSGDPFLPEVVYMSKLSLYVACYAKNGTAISTPHPMLNSPPLIVVPTGNCCFPLPIFELGSHREVSWNPCTLIHSAHIPEF</sequence>
<feature type="compositionally biased region" description="Polar residues" evidence="1">
    <location>
        <begin position="9"/>
        <end position="23"/>
    </location>
</feature>
<name>A0A0A9NAA2_ARUDO</name>
<feature type="region of interest" description="Disordered" evidence="1">
    <location>
        <begin position="1"/>
        <end position="23"/>
    </location>
</feature>
<evidence type="ECO:0000313" key="2">
    <source>
        <dbReference type="EMBL" id="JAD17802.1"/>
    </source>
</evidence>
<evidence type="ECO:0000256" key="1">
    <source>
        <dbReference type="SAM" id="MobiDB-lite"/>
    </source>
</evidence>
<accession>A0A0A9NAA2</accession>
<dbReference type="EMBL" id="GBRH01280093">
    <property type="protein sequence ID" value="JAD17802.1"/>
    <property type="molecule type" value="Transcribed_RNA"/>
</dbReference>
<proteinExistence type="predicted"/>
<reference evidence="2" key="1">
    <citation type="submission" date="2014-09" db="EMBL/GenBank/DDBJ databases">
        <authorList>
            <person name="Magalhaes I.L.F."/>
            <person name="Oliveira U."/>
            <person name="Santos F.R."/>
            <person name="Vidigal T.H.D.A."/>
            <person name="Brescovit A.D."/>
            <person name="Santos A.J."/>
        </authorList>
    </citation>
    <scope>NUCLEOTIDE SEQUENCE</scope>
    <source>
        <tissue evidence="2">Shoot tissue taken approximately 20 cm above the soil surface</tissue>
    </source>
</reference>